<name>A0A090X7F1_IXORI</name>
<dbReference type="EMBL" id="GBIH01002763">
    <property type="protein sequence ID" value="JAC91947.1"/>
    <property type="molecule type" value="mRNA"/>
</dbReference>
<feature type="non-terminal residue" evidence="1">
    <location>
        <position position="1"/>
    </location>
</feature>
<evidence type="ECO:0000313" key="1">
    <source>
        <dbReference type="EMBL" id="JAC91947.1"/>
    </source>
</evidence>
<sequence>LQKKAVRFIDNLGYIQHTSPTFEKYKLLPIGHVFSIKLANIIFDEIKRDETSFFNVYLHKPADYTLRHTFYTKQNVRTNYGTQTLHYQIADLLNNHANIVQTVHNCSNLQMFRKMIKMYFLSIE</sequence>
<protein>
    <submittedName>
        <fullName evidence="1">Uncharacterized protein</fullName>
    </submittedName>
</protein>
<proteinExistence type="evidence at transcript level"/>
<dbReference type="AlphaFoldDB" id="A0A090X7F1"/>
<organism evidence="1">
    <name type="scientific">Ixodes ricinus</name>
    <name type="common">Common tick</name>
    <name type="synonym">Acarus ricinus</name>
    <dbReference type="NCBI Taxonomy" id="34613"/>
    <lineage>
        <taxon>Eukaryota</taxon>
        <taxon>Metazoa</taxon>
        <taxon>Ecdysozoa</taxon>
        <taxon>Arthropoda</taxon>
        <taxon>Chelicerata</taxon>
        <taxon>Arachnida</taxon>
        <taxon>Acari</taxon>
        <taxon>Parasitiformes</taxon>
        <taxon>Ixodida</taxon>
        <taxon>Ixodoidea</taxon>
        <taxon>Ixodidae</taxon>
        <taxon>Ixodinae</taxon>
        <taxon>Ixodes</taxon>
    </lineage>
</organism>
<reference evidence="1" key="1">
    <citation type="journal article" date="2015" name="PLoS Negl. Trop. Dis.">
        <title>Deep Sequencing Analysis of the Ixodes ricinus Haemocytome.</title>
        <authorList>
            <person name="Kotsyfakis M."/>
            <person name="Kopacek P."/>
            <person name="Franta Z."/>
            <person name="Pedra J.H."/>
            <person name="Ribeiro J.M."/>
        </authorList>
    </citation>
    <scope>NUCLEOTIDE SEQUENCE</scope>
</reference>
<accession>A0A090X7F1</accession>